<evidence type="ECO:0000313" key="2">
    <source>
        <dbReference type="Proteomes" id="UP000237105"/>
    </source>
</evidence>
<comment type="caution">
    <text evidence="1">The sequence shown here is derived from an EMBL/GenBank/DDBJ whole genome shotgun (WGS) entry which is preliminary data.</text>
</comment>
<proteinExistence type="predicted"/>
<name>A0A2P5BI03_PARAD</name>
<dbReference type="EMBL" id="JXTB01000278">
    <property type="protein sequence ID" value="PON48397.1"/>
    <property type="molecule type" value="Genomic_DNA"/>
</dbReference>
<dbReference type="Proteomes" id="UP000237105">
    <property type="component" value="Unassembled WGS sequence"/>
</dbReference>
<accession>A0A2P5BI03</accession>
<protein>
    <submittedName>
        <fullName evidence="1">Uncharacterized protein</fullName>
    </submittedName>
</protein>
<sequence length="81" mass="9493">MRVGFYNSVPEKWVFFLWTSLKSMVSEEDVASKFNERNEGEDDFGGETSVVYQPSCYHLRVNLINVVSSLAFLEKNKSWRY</sequence>
<keyword evidence="2" id="KW-1185">Reference proteome</keyword>
<organism evidence="1 2">
    <name type="scientific">Parasponia andersonii</name>
    <name type="common">Sponia andersonii</name>
    <dbReference type="NCBI Taxonomy" id="3476"/>
    <lineage>
        <taxon>Eukaryota</taxon>
        <taxon>Viridiplantae</taxon>
        <taxon>Streptophyta</taxon>
        <taxon>Embryophyta</taxon>
        <taxon>Tracheophyta</taxon>
        <taxon>Spermatophyta</taxon>
        <taxon>Magnoliopsida</taxon>
        <taxon>eudicotyledons</taxon>
        <taxon>Gunneridae</taxon>
        <taxon>Pentapetalae</taxon>
        <taxon>rosids</taxon>
        <taxon>fabids</taxon>
        <taxon>Rosales</taxon>
        <taxon>Cannabaceae</taxon>
        <taxon>Parasponia</taxon>
    </lineage>
</organism>
<evidence type="ECO:0000313" key="1">
    <source>
        <dbReference type="EMBL" id="PON48397.1"/>
    </source>
</evidence>
<reference evidence="2" key="1">
    <citation type="submission" date="2016-06" db="EMBL/GenBank/DDBJ databases">
        <title>Parallel loss of symbiosis genes in relatives of nitrogen-fixing non-legume Parasponia.</title>
        <authorList>
            <person name="Van Velzen R."/>
            <person name="Holmer R."/>
            <person name="Bu F."/>
            <person name="Rutten L."/>
            <person name="Van Zeijl A."/>
            <person name="Liu W."/>
            <person name="Santuari L."/>
            <person name="Cao Q."/>
            <person name="Sharma T."/>
            <person name="Shen D."/>
            <person name="Roswanjaya Y."/>
            <person name="Wardhani T."/>
            <person name="Kalhor M.S."/>
            <person name="Jansen J."/>
            <person name="Van den Hoogen J."/>
            <person name="Gungor B."/>
            <person name="Hartog M."/>
            <person name="Hontelez J."/>
            <person name="Verver J."/>
            <person name="Yang W.-C."/>
            <person name="Schijlen E."/>
            <person name="Repin R."/>
            <person name="Schilthuizen M."/>
            <person name="Schranz E."/>
            <person name="Heidstra R."/>
            <person name="Miyata K."/>
            <person name="Fedorova E."/>
            <person name="Kohlen W."/>
            <person name="Bisseling T."/>
            <person name="Smit S."/>
            <person name="Geurts R."/>
        </authorList>
    </citation>
    <scope>NUCLEOTIDE SEQUENCE [LARGE SCALE GENOMIC DNA]</scope>
    <source>
        <strain evidence="2">cv. WU1-14</strain>
    </source>
</reference>
<gene>
    <name evidence="1" type="ORF">PanWU01x14_237920</name>
</gene>
<dbReference type="AlphaFoldDB" id="A0A2P5BI03"/>